<dbReference type="Gene3D" id="2.60.120.650">
    <property type="entry name" value="Cupin"/>
    <property type="match status" value="1"/>
</dbReference>
<evidence type="ECO:0000313" key="1">
    <source>
        <dbReference type="EMBL" id="KAK3045911.1"/>
    </source>
</evidence>
<gene>
    <name evidence="1" type="ORF">LTR09_012565</name>
</gene>
<keyword evidence="2" id="KW-1185">Reference proteome</keyword>
<evidence type="ECO:0000313" key="2">
    <source>
        <dbReference type="Proteomes" id="UP001271007"/>
    </source>
</evidence>
<organism evidence="1 2">
    <name type="scientific">Extremus antarcticus</name>
    <dbReference type="NCBI Taxonomy" id="702011"/>
    <lineage>
        <taxon>Eukaryota</taxon>
        <taxon>Fungi</taxon>
        <taxon>Dikarya</taxon>
        <taxon>Ascomycota</taxon>
        <taxon>Pezizomycotina</taxon>
        <taxon>Dothideomycetes</taxon>
        <taxon>Dothideomycetidae</taxon>
        <taxon>Mycosphaerellales</taxon>
        <taxon>Extremaceae</taxon>
        <taxon>Extremus</taxon>
    </lineage>
</organism>
<evidence type="ECO:0008006" key="3">
    <source>
        <dbReference type="Google" id="ProtNLM"/>
    </source>
</evidence>
<dbReference type="AlphaFoldDB" id="A0AAJ0D531"/>
<dbReference type="SUPFAM" id="SSF51197">
    <property type="entry name" value="Clavaminate synthase-like"/>
    <property type="match status" value="1"/>
</dbReference>
<sequence length="289" mass="32424">MMQNANINLVLCQLARPSANNPVYAIGLEPAGLFHQYPFRAPPDLHQILTPHLEQRNVINATPKYSLVDLHIDYGIDGISSAFDGCRKLWLMFPPIERNLELMRIERDETCKLFRIGHHLEGGIVFEAASDKAVYIPARCLHAVYTGDGGFLFSLDFTTKPSIVPFGTYLSKRLYLTQDEEGQQSCFFAHVDSTEIVLFNGRHEEVIESWLALGPVFTQCCVSKQDMARISASVLGEILDRPGSGRSELSLWLQASFSWLQAALKRRPFTLLVRALKSQGLEISSVEPD</sequence>
<protein>
    <recommendedName>
        <fullName evidence="3">JmjC domain-containing protein</fullName>
    </recommendedName>
</protein>
<proteinExistence type="predicted"/>
<reference evidence="1" key="1">
    <citation type="submission" date="2023-04" db="EMBL/GenBank/DDBJ databases">
        <title>Black Yeasts Isolated from many extreme environments.</title>
        <authorList>
            <person name="Coleine C."/>
            <person name="Stajich J.E."/>
            <person name="Selbmann L."/>
        </authorList>
    </citation>
    <scope>NUCLEOTIDE SEQUENCE</scope>
    <source>
        <strain evidence="1">CCFEE 5312</strain>
    </source>
</reference>
<comment type="caution">
    <text evidence="1">The sequence shown here is derived from an EMBL/GenBank/DDBJ whole genome shotgun (WGS) entry which is preliminary data.</text>
</comment>
<accession>A0AAJ0D531</accession>
<name>A0AAJ0D531_9PEZI</name>
<dbReference type="EMBL" id="JAWDJX010000135">
    <property type="protein sequence ID" value="KAK3045911.1"/>
    <property type="molecule type" value="Genomic_DNA"/>
</dbReference>
<dbReference type="Proteomes" id="UP001271007">
    <property type="component" value="Unassembled WGS sequence"/>
</dbReference>